<dbReference type="InterPro" id="IPR050445">
    <property type="entry name" value="Bact_polysacc_biosynth/exp"/>
</dbReference>
<accession>A0A7C1NBR6</accession>
<proteinExistence type="predicted"/>
<protein>
    <recommendedName>
        <fullName evidence="7">Polysaccharide chain length determinant N-terminal domain-containing protein</fullName>
    </recommendedName>
</protein>
<keyword evidence="4 6" id="KW-1133">Transmembrane helix</keyword>
<feature type="transmembrane region" description="Helical" evidence="6">
    <location>
        <begin position="20"/>
        <end position="38"/>
    </location>
</feature>
<dbReference type="EMBL" id="DSTU01000008">
    <property type="protein sequence ID" value="HFJ54267.1"/>
    <property type="molecule type" value="Genomic_DNA"/>
</dbReference>
<keyword evidence="5 6" id="KW-0472">Membrane</keyword>
<feature type="domain" description="Polysaccharide chain length determinant N-terminal" evidence="7">
    <location>
        <begin position="9"/>
        <end position="104"/>
    </location>
</feature>
<feature type="transmembrane region" description="Helical" evidence="6">
    <location>
        <begin position="350"/>
        <end position="369"/>
    </location>
</feature>
<comment type="subcellular location">
    <subcellularLocation>
        <location evidence="1">Cell membrane</location>
        <topology evidence="1">Multi-pass membrane protein</topology>
    </subcellularLocation>
</comment>
<dbReference type="GO" id="GO:0004713">
    <property type="term" value="F:protein tyrosine kinase activity"/>
    <property type="evidence" value="ECO:0007669"/>
    <property type="project" value="TreeGrafter"/>
</dbReference>
<keyword evidence="2" id="KW-1003">Cell membrane</keyword>
<dbReference type="EMBL" id="DSLG01000005">
    <property type="protein sequence ID" value="HEA87312.1"/>
    <property type="molecule type" value="Genomic_DNA"/>
</dbReference>
<dbReference type="PANTHER" id="PTHR32309">
    <property type="entry name" value="TYROSINE-PROTEIN KINASE"/>
    <property type="match status" value="1"/>
</dbReference>
<sequence length="411" mass="46352">MKVSRIATYLSVLLQWRRLIIINTLVVTLLVLAVSYILPRRYTAVAQLLPPNEEGDLFGLTSILGGGVGGGLSRLRLGAFGSATGASEIMAGILTSRTVMDRVAEICSVAYYYRINPVNTEKTRKQLARMTRVSVTDEGIVRIAVEAKTPQLAAKVANCYINELDHFLRTSNISRGRNMRLFLEKRLQDVQKTLAAAQESLTAFQVTHKVVAVDEETRAAIDAYARLKSQAYLKQAELDAVRDIASPDNPYFLNLQREVNAFLDQLQRLEQGGGRQGFGVGFAVDFSHLPSVGAEFARRYRDYRIQEETYAMLYQQYEYAKVLEARDAPTLTVLDYAVPPQRHSFPRRGVLVIAAFLFSFGLSVLYAFANEYFQFLQNAKPAEYEKWHNLRQEFKSALAGLLRIKPLRRYS</sequence>
<dbReference type="InterPro" id="IPR003856">
    <property type="entry name" value="LPS_length_determ_N"/>
</dbReference>
<evidence type="ECO:0000256" key="5">
    <source>
        <dbReference type="ARBA" id="ARBA00023136"/>
    </source>
</evidence>
<organism evidence="8">
    <name type="scientific">candidate division WOR-3 bacterium</name>
    <dbReference type="NCBI Taxonomy" id="2052148"/>
    <lineage>
        <taxon>Bacteria</taxon>
        <taxon>Bacteria division WOR-3</taxon>
    </lineage>
</organism>
<comment type="caution">
    <text evidence="8">The sequence shown here is derived from an EMBL/GenBank/DDBJ whole genome shotgun (WGS) entry which is preliminary data.</text>
</comment>
<evidence type="ECO:0000256" key="3">
    <source>
        <dbReference type="ARBA" id="ARBA00022692"/>
    </source>
</evidence>
<dbReference type="Pfam" id="PF02706">
    <property type="entry name" value="Wzz"/>
    <property type="match status" value="1"/>
</dbReference>
<evidence type="ECO:0000256" key="1">
    <source>
        <dbReference type="ARBA" id="ARBA00004651"/>
    </source>
</evidence>
<dbReference type="AlphaFoldDB" id="A0A7C1NBR6"/>
<gene>
    <name evidence="8" type="ORF">ENP94_04785</name>
    <name evidence="9" type="ORF">ENS16_06220</name>
</gene>
<dbReference type="GO" id="GO:0005886">
    <property type="term" value="C:plasma membrane"/>
    <property type="evidence" value="ECO:0007669"/>
    <property type="project" value="UniProtKB-SubCell"/>
</dbReference>
<evidence type="ECO:0000313" key="8">
    <source>
        <dbReference type="EMBL" id="HEA87312.1"/>
    </source>
</evidence>
<evidence type="ECO:0000256" key="2">
    <source>
        <dbReference type="ARBA" id="ARBA00022475"/>
    </source>
</evidence>
<dbReference type="PANTHER" id="PTHR32309:SF13">
    <property type="entry name" value="FERRIC ENTEROBACTIN TRANSPORT PROTEIN FEPE"/>
    <property type="match status" value="1"/>
</dbReference>
<evidence type="ECO:0000256" key="6">
    <source>
        <dbReference type="SAM" id="Phobius"/>
    </source>
</evidence>
<evidence type="ECO:0000256" key="4">
    <source>
        <dbReference type="ARBA" id="ARBA00022989"/>
    </source>
</evidence>
<keyword evidence="3 6" id="KW-0812">Transmembrane</keyword>
<name>A0A7C1NBR6_UNCW3</name>
<evidence type="ECO:0000313" key="9">
    <source>
        <dbReference type="EMBL" id="HFJ54267.1"/>
    </source>
</evidence>
<evidence type="ECO:0000259" key="7">
    <source>
        <dbReference type="Pfam" id="PF02706"/>
    </source>
</evidence>
<reference evidence="8" key="1">
    <citation type="journal article" date="2020" name="mSystems">
        <title>Genome- and Community-Level Interaction Insights into Carbon Utilization and Element Cycling Functions of Hydrothermarchaeota in Hydrothermal Sediment.</title>
        <authorList>
            <person name="Zhou Z."/>
            <person name="Liu Y."/>
            <person name="Xu W."/>
            <person name="Pan J."/>
            <person name="Luo Z.H."/>
            <person name="Li M."/>
        </authorList>
    </citation>
    <scope>NUCLEOTIDE SEQUENCE [LARGE SCALE GENOMIC DNA]</scope>
    <source>
        <strain evidence="8">SpSt-265</strain>
        <strain evidence="9">SpSt-465</strain>
    </source>
</reference>